<comment type="caution">
    <text evidence="3">The sequence shown here is derived from an EMBL/GenBank/DDBJ whole genome shotgun (WGS) entry which is preliminary data.</text>
</comment>
<feature type="region of interest" description="Disordered" evidence="1">
    <location>
        <begin position="181"/>
        <end position="205"/>
    </location>
</feature>
<dbReference type="Proteomes" id="UP000624404">
    <property type="component" value="Unassembled WGS sequence"/>
</dbReference>
<evidence type="ECO:0000313" key="4">
    <source>
        <dbReference type="Proteomes" id="UP000624404"/>
    </source>
</evidence>
<dbReference type="EMBL" id="CAJHIA010000021">
    <property type="protein sequence ID" value="CAD6446766.1"/>
    <property type="molecule type" value="Genomic_DNA"/>
</dbReference>
<name>A0A8H2VZ62_9HELO</name>
<keyword evidence="4" id="KW-1185">Reference proteome</keyword>
<feature type="compositionally biased region" description="Low complexity" evidence="1">
    <location>
        <begin position="183"/>
        <end position="195"/>
    </location>
</feature>
<protein>
    <submittedName>
        <fullName evidence="3">A8f7ec70-6b96-4368-9f81-7338ec256c43-CDS</fullName>
    </submittedName>
</protein>
<gene>
    <name evidence="3" type="ORF">SCLTRI_LOCUS6558</name>
</gene>
<sequence length="332" mass="37083">MHNLLIPKRGLNTREVIALFMMVCAQLIIGGIVLQIMLANLGIDINTDIDIDTGMGVADIFSFIKEPFNQTLYTANMHNEDGDYTIGDGSKADGEKVREEDFRIMMNAWMGLDGKITEGQNKITSTFLFNVGEIIGDRITSHREFVLERKDSLSCVLWDIIQVVYEIEEVVAMAGFGGDVDADTGAGTSTTNTGEETPHHQLQNKHMAPEQNIWQVTTHQEGKPTAVHKIAKEKMEQGDIEGVLKMISETLRGFESLLTQKLREDLNGTSGEGKEKIQAEIHKMVEEKKRMVYRGVVVFGEMQREMVEIEGWIEGMRDFLVGVCGEVLGGDR</sequence>
<evidence type="ECO:0000313" key="3">
    <source>
        <dbReference type="EMBL" id="CAD6446766.1"/>
    </source>
</evidence>
<dbReference type="OrthoDB" id="3526173at2759"/>
<keyword evidence="2" id="KW-1133">Transmembrane helix</keyword>
<reference evidence="3" key="1">
    <citation type="submission" date="2020-10" db="EMBL/GenBank/DDBJ databases">
        <authorList>
            <person name="Kusch S."/>
        </authorList>
    </citation>
    <scope>NUCLEOTIDE SEQUENCE</scope>
    <source>
        <strain evidence="3">SwB9</strain>
    </source>
</reference>
<dbReference type="AlphaFoldDB" id="A0A8H2VZ62"/>
<feature type="transmembrane region" description="Helical" evidence="2">
    <location>
        <begin position="16"/>
        <end position="38"/>
    </location>
</feature>
<accession>A0A8H2VZ62</accession>
<evidence type="ECO:0000256" key="2">
    <source>
        <dbReference type="SAM" id="Phobius"/>
    </source>
</evidence>
<organism evidence="3 4">
    <name type="scientific">Sclerotinia trifoliorum</name>
    <dbReference type="NCBI Taxonomy" id="28548"/>
    <lineage>
        <taxon>Eukaryota</taxon>
        <taxon>Fungi</taxon>
        <taxon>Dikarya</taxon>
        <taxon>Ascomycota</taxon>
        <taxon>Pezizomycotina</taxon>
        <taxon>Leotiomycetes</taxon>
        <taxon>Helotiales</taxon>
        <taxon>Sclerotiniaceae</taxon>
        <taxon>Sclerotinia</taxon>
    </lineage>
</organism>
<keyword evidence="2" id="KW-0812">Transmembrane</keyword>
<proteinExistence type="predicted"/>
<keyword evidence="2" id="KW-0472">Membrane</keyword>
<evidence type="ECO:0000256" key="1">
    <source>
        <dbReference type="SAM" id="MobiDB-lite"/>
    </source>
</evidence>